<feature type="non-terminal residue" evidence="14">
    <location>
        <position position="1"/>
    </location>
</feature>
<evidence type="ECO:0000256" key="4">
    <source>
        <dbReference type="ARBA" id="ARBA00022771"/>
    </source>
</evidence>
<dbReference type="GO" id="GO:0000118">
    <property type="term" value="C:histone deacetylase complex"/>
    <property type="evidence" value="ECO:0007669"/>
    <property type="project" value="TreeGrafter"/>
</dbReference>
<dbReference type="InterPro" id="IPR013083">
    <property type="entry name" value="Znf_RING/FYVE/PHD"/>
</dbReference>
<reference evidence="14" key="1">
    <citation type="submission" date="2019-09" db="EMBL/GenBank/DDBJ databases">
        <title>Bird 10,000 Genomes (B10K) Project - Family phase.</title>
        <authorList>
            <person name="Zhang G."/>
        </authorList>
    </citation>
    <scope>NUCLEOTIDE SEQUENCE</scope>
    <source>
        <strain evidence="14">B10K-DU-001-30</strain>
        <tissue evidence="14">Muscle</tissue>
    </source>
</reference>
<evidence type="ECO:0000256" key="2">
    <source>
        <dbReference type="ARBA" id="ARBA00022553"/>
    </source>
</evidence>
<dbReference type="GO" id="GO:0000122">
    <property type="term" value="P:negative regulation of transcription by RNA polymerase II"/>
    <property type="evidence" value="ECO:0007669"/>
    <property type="project" value="TreeGrafter"/>
</dbReference>
<dbReference type="InterPro" id="IPR019786">
    <property type="entry name" value="Zinc_finger_PHD-type_CS"/>
</dbReference>
<feature type="region of interest" description="Disordered" evidence="12">
    <location>
        <begin position="32"/>
        <end position="65"/>
    </location>
</feature>
<gene>
    <name evidence="14" type="primary">Phf21a</name>
    <name evidence="14" type="ORF">RAMSUL_R04060</name>
</gene>
<dbReference type="PROSITE" id="PS01359">
    <property type="entry name" value="ZF_PHD_1"/>
    <property type="match status" value="1"/>
</dbReference>
<evidence type="ECO:0000256" key="9">
    <source>
        <dbReference type="ARBA" id="ARBA00023242"/>
    </source>
</evidence>
<evidence type="ECO:0000313" key="15">
    <source>
        <dbReference type="Proteomes" id="UP000611227"/>
    </source>
</evidence>
<dbReference type="GO" id="GO:0008270">
    <property type="term" value="F:zinc ion binding"/>
    <property type="evidence" value="ECO:0007669"/>
    <property type="project" value="UniProtKB-KW"/>
</dbReference>
<keyword evidence="3" id="KW-0479">Metal-binding</keyword>
<comment type="subcellular location">
    <subcellularLocation>
        <location evidence="1">Nucleus</location>
    </subcellularLocation>
</comment>
<dbReference type="GO" id="GO:0003677">
    <property type="term" value="F:DNA binding"/>
    <property type="evidence" value="ECO:0007669"/>
    <property type="project" value="UniProtKB-KW"/>
</dbReference>
<evidence type="ECO:0000256" key="6">
    <source>
        <dbReference type="ARBA" id="ARBA00023015"/>
    </source>
</evidence>
<dbReference type="SMART" id="SM00249">
    <property type="entry name" value="PHD"/>
    <property type="match status" value="1"/>
</dbReference>
<evidence type="ECO:0000256" key="8">
    <source>
        <dbReference type="ARBA" id="ARBA00023163"/>
    </source>
</evidence>
<evidence type="ECO:0000256" key="5">
    <source>
        <dbReference type="ARBA" id="ARBA00022833"/>
    </source>
</evidence>
<feature type="coiled-coil region" evidence="11">
    <location>
        <begin position="510"/>
        <end position="541"/>
    </location>
</feature>
<dbReference type="GO" id="GO:0003682">
    <property type="term" value="F:chromatin binding"/>
    <property type="evidence" value="ECO:0007669"/>
    <property type="project" value="TreeGrafter"/>
</dbReference>
<dbReference type="PANTHER" id="PTHR24102">
    <property type="entry name" value="PHD FINGER PROTEIN"/>
    <property type="match status" value="1"/>
</dbReference>
<keyword evidence="4 10" id="KW-0863">Zinc-finger</keyword>
<keyword evidence="5" id="KW-0862">Zinc</keyword>
<feature type="compositionally biased region" description="Polar residues" evidence="12">
    <location>
        <begin position="56"/>
        <end position="65"/>
    </location>
</feature>
<dbReference type="EMBL" id="WBNM01007395">
    <property type="protein sequence ID" value="NXP71792.1"/>
    <property type="molecule type" value="Genomic_DNA"/>
</dbReference>
<dbReference type="SUPFAM" id="SSF57903">
    <property type="entry name" value="FYVE/PHD zinc finger"/>
    <property type="match status" value="1"/>
</dbReference>
<organism evidence="14 15">
    <name type="scientific">Ramphastos sulfuratus</name>
    <dbReference type="NCBI Taxonomy" id="322582"/>
    <lineage>
        <taxon>Eukaryota</taxon>
        <taxon>Metazoa</taxon>
        <taxon>Chordata</taxon>
        <taxon>Craniata</taxon>
        <taxon>Vertebrata</taxon>
        <taxon>Euteleostomi</taxon>
        <taxon>Archelosauria</taxon>
        <taxon>Archosauria</taxon>
        <taxon>Dinosauria</taxon>
        <taxon>Saurischia</taxon>
        <taxon>Theropoda</taxon>
        <taxon>Coelurosauria</taxon>
        <taxon>Aves</taxon>
        <taxon>Neognathae</taxon>
        <taxon>Neoaves</taxon>
        <taxon>Telluraves</taxon>
        <taxon>Coraciimorphae</taxon>
        <taxon>Piciformes</taxon>
        <taxon>Ramphastidae</taxon>
        <taxon>Ramphastos</taxon>
    </lineage>
</organism>
<keyword evidence="2" id="KW-0597">Phosphoprotein</keyword>
<keyword evidence="11" id="KW-0175">Coiled coil</keyword>
<evidence type="ECO:0000313" key="14">
    <source>
        <dbReference type="EMBL" id="NXP71792.1"/>
    </source>
</evidence>
<dbReference type="CDD" id="cd15523">
    <property type="entry name" value="PHD_PHF21A"/>
    <property type="match status" value="1"/>
</dbReference>
<dbReference type="Proteomes" id="UP000611227">
    <property type="component" value="Unassembled WGS sequence"/>
</dbReference>
<dbReference type="PANTHER" id="PTHR24102:SF6">
    <property type="entry name" value="PHD FINGER PROTEIN 21A"/>
    <property type="match status" value="1"/>
</dbReference>
<feature type="domain" description="PHD-type" evidence="13">
    <location>
        <begin position="436"/>
        <end position="483"/>
    </location>
</feature>
<proteinExistence type="predicted"/>
<keyword evidence="8" id="KW-0804">Transcription</keyword>
<evidence type="ECO:0000259" key="13">
    <source>
        <dbReference type="PROSITE" id="PS50016"/>
    </source>
</evidence>
<feature type="compositionally biased region" description="Low complexity" evidence="12">
    <location>
        <begin position="34"/>
        <end position="46"/>
    </location>
</feature>
<name>A0A852BSP3_9PICI</name>
<protein>
    <submittedName>
        <fullName evidence="14">PF21A protein</fullName>
    </submittedName>
</protein>
<dbReference type="InterPro" id="IPR001965">
    <property type="entry name" value="Znf_PHD"/>
</dbReference>
<keyword evidence="9" id="KW-0539">Nucleus</keyword>
<evidence type="ECO:0000256" key="3">
    <source>
        <dbReference type="ARBA" id="ARBA00022723"/>
    </source>
</evidence>
<feature type="non-terminal residue" evidence="14">
    <location>
        <position position="550"/>
    </location>
</feature>
<evidence type="ECO:0000256" key="10">
    <source>
        <dbReference type="PROSITE-ProRule" id="PRU00146"/>
    </source>
</evidence>
<comment type="caution">
    <text evidence="14">The sequence shown here is derived from an EMBL/GenBank/DDBJ whole genome shotgun (WGS) entry which is preliminary data.</text>
</comment>
<sequence length="550" mass="60544">KRVVEQLRKNLIVKQEQPDSKFQIQPLAQSENKLQTPQPQPLQQLQQHHHQQQQQSTAPSPNVIGSQKTVTTASMITTKTLPLVLKAATATMPASVVGQRPTIAMVTAINNNQKAVLSTDAQNTPVNLQTTNKVTGPGAEAVQIVTKNTVTLVQATPQPIKVPQFIPPPRLTPRPNFLPQVRPKPVAQNNIPIAPAPPPMLAAPQLIQRPVMLTTKFTPTSLPNSQNSIHPVRVVNGQTATIAKTFPMAQLTSIVIAAPGTRLAGPQTVQISKPNVEKQTIKPHVEAEEKQTESRTVTPPAVPKPKREENPQKLAFMVSLGLVTHDHLEEIQSKRQERKRRTTANPVYSGAVFEPERKKSAVTYLNSTMHPGTRKRGRPPKYNTVLGFGALTPTSPLSSYPDSPENEKTETTFTFPAAVQPVSVPSPGSTDGDIHEDFCSVCRKSGQLLMCDTCSRVYHLDCLDPPLKTIPKGMWICPKCQDQMLKKEEAIPWPGTLAIVHSYIAYKAAKEEEKQKLLKWSSDLKQEREQLEQKVKQLSNSITVSIALSN</sequence>
<accession>A0A852BSP3</accession>
<feature type="region of interest" description="Disordered" evidence="12">
    <location>
        <begin position="285"/>
        <end position="308"/>
    </location>
</feature>
<dbReference type="Pfam" id="PF00628">
    <property type="entry name" value="PHD"/>
    <property type="match status" value="1"/>
</dbReference>
<evidence type="ECO:0000256" key="1">
    <source>
        <dbReference type="ARBA" id="ARBA00004123"/>
    </source>
</evidence>
<dbReference type="PROSITE" id="PS50016">
    <property type="entry name" value="ZF_PHD_2"/>
    <property type="match status" value="1"/>
</dbReference>
<evidence type="ECO:0000256" key="12">
    <source>
        <dbReference type="SAM" id="MobiDB-lite"/>
    </source>
</evidence>
<evidence type="ECO:0000256" key="11">
    <source>
        <dbReference type="SAM" id="Coils"/>
    </source>
</evidence>
<dbReference type="FunFam" id="3.30.40.10:FF:000001">
    <property type="entry name" value="chromodomain-helicase-DNA-binding protein 3 isoform X1"/>
    <property type="match status" value="1"/>
</dbReference>
<keyword evidence="6" id="KW-0805">Transcription regulation</keyword>
<dbReference type="InterPro" id="IPR011011">
    <property type="entry name" value="Znf_FYVE_PHD"/>
</dbReference>
<evidence type="ECO:0000256" key="7">
    <source>
        <dbReference type="ARBA" id="ARBA00023125"/>
    </source>
</evidence>
<dbReference type="Gene3D" id="3.30.40.10">
    <property type="entry name" value="Zinc/RING finger domain, C3HC4 (zinc finger)"/>
    <property type="match status" value="1"/>
</dbReference>
<dbReference type="AlphaFoldDB" id="A0A852BSP3"/>
<keyword evidence="15" id="KW-1185">Reference proteome</keyword>
<dbReference type="InterPro" id="IPR019787">
    <property type="entry name" value="Znf_PHD-finger"/>
</dbReference>
<keyword evidence="7" id="KW-0238">DNA-binding</keyword>